<dbReference type="OrthoDB" id="649093at2"/>
<keyword evidence="6" id="KW-0812">Transmembrane</keyword>
<dbReference type="GO" id="GO:0015031">
    <property type="term" value="P:protein transport"/>
    <property type="evidence" value="ECO:0007669"/>
    <property type="project" value="UniProtKB-KW"/>
</dbReference>
<evidence type="ECO:0000256" key="3">
    <source>
        <dbReference type="ARBA" id="ARBA00022448"/>
    </source>
</evidence>
<reference evidence="12" key="1">
    <citation type="submission" date="2020-08" db="EMBL/GenBank/DDBJ databases">
        <title>Genomic Encyclopedia of Type Strains, Phase III (KMG-III): the genomes of soil and plant-associated and newly described type strains.</title>
        <authorList>
            <person name="Whitman W."/>
        </authorList>
    </citation>
    <scope>NUCLEOTIDE SEQUENCE [LARGE SCALE GENOMIC DNA]</scope>
    <source>
        <strain evidence="12">CECT 8628</strain>
    </source>
</reference>
<evidence type="ECO:0000259" key="11">
    <source>
        <dbReference type="PROSITE" id="PS52015"/>
    </source>
</evidence>
<keyword evidence="13" id="KW-1185">Reference proteome</keyword>
<dbReference type="InterPro" id="IPR006260">
    <property type="entry name" value="TonB/TolA_C"/>
</dbReference>
<dbReference type="Gene3D" id="3.30.1150.10">
    <property type="match status" value="1"/>
</dbReference>
<accession>A0A839SAF6</accession>
<dbReference type="PANTHER" id="PTHR33446:SF2">
    <property type="entry name" value="PROTEIN TONB"/>
    <property type="match status" value="1"/>
</dbReference>
<keyword evidence="4" id="KW-1003">Cell membrane</keyword>
<evidence type="ECO:0000256" key="1">
    <source>
        <dbReference type="ARBA" id="ARBA00004383"/>
    </source>
</evidence>
<evidence type="ECO:0000313" key="13">
    <source>
        <dbReference type="Proteomes" id="UP000539265"/>
    </source>
</evidence>
<dbReference type="EMBL" id="JACHWX010000002">
    <property type="protein sequence ID" value="MBB3054806.1"/>
    <property type="molecule type" value="Genomic_DNA"/>
</dbReference>
<feature type="signal peptide" evidence="10">
    <location>
        <begin position="1"/>
        <end position="18"/>
    </location>
</feature>
<dbReference type="InterPro" id="IPR051045">
    <property type="entry name" value="TonB-dependent_transducer"/>
</dbReference>
<evidence type="ECO:0000256" key="6">
    <source>
        <dbReference type="ARBA" id="ARBA00022692"/>
    </source>
</evidence>
<name>A0A839SAF6_9SPHI</name>
<dbReference type="InterPro" id="IPR037682">
    <property type="entry name" value="TonB_C"/>
</dbReference>
<evidence type="ECO:0000256" key="9">
    <source>
        <dbReference type="ARBA" id="ARBA00023136"/>
    </source>
</evidence>
<dbReference type="GO" id="GO:0031992">
    <property type="term" value="F:energy transducer activity"/>
    <property type="evidence" value="ECO:0007669"/>
    <property type="project" value="TreeGrafter"/>
</dbReference>
<keyword evidence="7" id="KW-0653">Protein transport</keyword>
<dbReference type="Proteomes" id="UP000539265">
    <property type="component" value="Unassembled WGS sequence"/>
</dbReference>
<organism evidence="12 13">
    <name type="scientific">Mucilaginibacter gotjawali</name>
    <dbReference type="NCBI Taxonomy" id="1550579"/>
    <lineage>
        <taxon>Bacteria</taxon>
        <taxon>Pseudomonadati</taxon>
        <taxon>Bacteroidota</taxon>
        <taxon>Sphingobacteriia</taxon>
        <taxon>Sphingobacteriales</taxon>
        <taxon>Sphingobacteriaceae</taxon>
        <taxon>Mucilaginibacter</taxon>
    </lineage>
</organism>
<comment type="subcellular location">
    <subcellularLocation>
        <location evidence="1">Cell inner membrane</location>
        <topology evidence="1">Single-pass membrane protein</topology>
        <orientation evidence="1">Periplasmic side</orientation>
    </subcellularLocation>
</comment>
<keyword evidence="5" id="KW-0997">Cell inner membrane</keyword>
<dbReference type="GO" id="GO:0055085">
    <property type="term" value="P:transmembrane transport"/>
    <property type="evidence" value="ECO:0007669"/>
    <property type="project" value="InterPro"/>
</dbReference>
<gene>
    <name evidence="12" type="ORF">FHS11_001216</name>
</gene>
<evidence type="ECO:0000256" key="4">
    <source>
        <dbReference type="ARBA" id="ARBA00022475"/>
    </source>
</evidence>
<dbReference type="Pfam" id="PF03544">
    <property type="entry name" value="TonB_C"/>
    <property type="match status" value="1"/>
</dbReference>
<feature type="chain" id="PRO_5033011320" evidence="10">
    <location>
        <begin position="19"/>
        <end position="323"/>
    </location>
</feature>
<evidence type="ECO:0000256" key="5">
    <source>
        <dbReference type="ARBA" id="ARBA00022519"/>
    </source>
</evidence>
<proteinExistence type="inferred from homology"/>
<evidence type="ECO:0000256" key="7">
    <source>
        <dbReference type="ARBA" id="ARBA00022927"/>
    </source>
</evidence>
<evidence type="ECO:0000256" key="2">
    <source>
        <dbReference type="ARBA" id="ARBA00006555"/>
    </source>
</evidence>
<feature type="domain" description="TonB C-terminal" evidence="11">
    <location>
        <begin position="232"/>
        <end position="323"/>
    </location>
</feature>
<keyword evidence="10" id="KW-0732">Signal</keyword>
<comment type="similarity">
    <text evidence="2">Belongs to the TonB family.</text>
</comment>
<dbReference type="SUPFAM" id="SSF74653">
    <property type="entry name" value="TolA/TonB C-terminal domain"/>
    <property type="match status" value="1"/>
</dbReference>
<dbReference type="RefSeq" id="WP_096356308.1">
    <property type="nucleotide sequence ID" value="NZ_AP017313.1"/>
</dbReference>
<dbReference type="SUPFAM" id="SSF82185">
    <property type="entry name" value="Histone H3 K4-specific methyltransferase SET7/9 N-terminal domain"/>
    <property type="match status" value="1"/>
</dbReference>
<dbReference type="AlphaFoldDB" id="A0A839SAF6"/>
<dbReference type="PROSITE" id="PS52015">
    <property type="entry name" value="TONB_CTD"/>
    <property type="match status" value="1"/>
</dbReference>
<evidence type="ECO:0000256" key="8">
    <source>
        <dbReference type="ARBA" id="ARBA00022989"/>
    </source>
</evidence>
<comment type="caution">
    <text evidence="12">The sequence shown here is derived from an EMBL/GenBank/DDBJ whole genome shotgun (WGS) entry which is preliminary data.</text>
</comment>
<keyword evidence="9" id="KW-0472">Membrane</keyword>
<keyword evidence="3" id="KW-0813">Transport</keyword>
<evidence type="ECO:0000313" key="12">
    <source>
        <dbReference type="EMBL" id="MBB3054806.1"/>
    </source>
</evidence>
<dbReference type="PANTHER" id="PTHR33446">
    <property type="entry name" value="PROTEIN TONB-RELATED"/>
    <property type="match status" value="1"/>
</dbReference>
<evidence type="ECO:0000256" key="10">
    <source>
        <dbReference type="SAM" id="SignalP"/>
    </source>
</evidence>
<keyword evidence="8" id="KW-1133">Transmembrane helix</keyword>
<sequence length="323" mass="36006">MKLFLISALLCAASVCSAQQKIVSISYFKNDGKYVNNKDSADYFRFVSEPDSGTVLFNVTEYYKSGKRKLIGKTPKPDPFYLEGQCATFFESGIRKSTCTYSKGVKTGSEFDFFPNGKPYFQLDYPEKGDMYSDATGNYLIQMNNDSLGNKLVENGNGYFKVFDDGFKTVVEEGGIKNGKRDGVCKGSFDKNNAHFTENYANGILVSGTAVFKDSSISVYKGSRGVPPQYKGGLEAFYKYLGNHIEYPDDARENVIQGVVHLSFVVEKDGRLSEIKVKKGVYPSIDLEALRVMKKCPLWLPGTQYGRPVRVVYEIPISFSLGN</sequence>
<protein>
    <submittedName>
        <fullName evidence="12">TonB family protein</fullName>
    </submittedName>
</protein>
<dbReference type="NCBIfam" id="TIGR01352">
    <property type="entry name" value="tonB_Cterm"/>
    <property type="match status" value="1"/>
</dbReference>
<dbReference type="GO" id="GO:0098797">
    <property type="term" value="C:plasma membrane protein complex"/>
    <property type="evidence" value="ECO:0007669"/>
    <property type="project" value="TreeGrafter"/>
</dbReference>